<protein>
    <recommendedName>
        <fullName evidence="4">HTH marR-type domain-containing protein</fullName>
    </recommendedName>
</protein>
<feature type="domain" description="HTH marR-type" evidence="4">
    <location>
        <begin position="1"/>
        <end position="112"/>
    </location>
</feature>
<dbReference type="GO" id="GO:0003700">
    <property type="term" value="F:DNA-binding transcription factor activity"/>
    <property type="evidence" value="ECO:0007669"/>
    <property type="project" value="InterPro"/>
</dbReference>
<dbReference type="InterPro" id="IPR000835">
    <property type="entry name" value="HTH_MarR-typ"/>
</dbReference>
<evidence type="ECO:0000256" key="2">
    <source>
        <dbReference type="ARBA" id="ARBA00023125"/>
    </source>
</evidence>
<keyword evidence="3" id="KW-0804">Transcription</keyword>
<dbReference type="PROSITE" id="PS50995">
    <property type="entry name" value="HTH_MARR_2"/>
    <property type="match status" value="1"/>
</dbReference>
<dbReference type="InterPro" id="IPR023187">
    <property type="entry name" value="Tscrpt_reg_MarR-type_CS"/>
</dbReference>
<dbReference type="EMBL" id="SJPO01000002">
    <property type="protein sequence ID" value="TWT78342.1"/>
    <property type="molecule type" value="Genomic_DNA"/>
</dbReference>
<keyword evidence="2" id="KW-0238">DNA-binding</keyword>
<dbReference type="SMART" id="SM00347">
    <property type="entry name" value="HTH_MARR"/>
    <property type="match status" value="1"/>
</dbReference>
<comment type="caution">
    <text evidence="5">The sequence shown here is derived from an EMBL/GenBank/DDBJ whole genome shotgun (WGS) entry which is preliminary data.</text>
</comment>
<gene>
    <name evidence="5" type="ORF">Pla123a_11330</name>
</gene>
<keyword evidence="6" id="KW-1185">Reference proteome</keyword>
<dbReference type="PANTHER" id="PTHR42756">
    <property type="entry name" value="TRANSCRIPTIONAL REGULATOR, MARR"/>
    <property type="match status" value="1"/>
</dbReference>
<evidence type="ECO:0000313" key="6">
    <source>
        <dbReference type="Proteomes" id="UP000318478"/>
    </source>
</evidence>
<organism evidence="5 6">
    <name type="scientific">Posidoniimonas polymericola</name>
    <dbReference type="NCBI Taxonomy" id="2528002"/>
    <lineage>
        <taxon>Bacteria</taxon>
        <taxon>Pseudomonadati</taxon>
        <taxon>Planctomycetota</taxon>
        <taxon>Planctomycetia</taxon>
        <taxon>Pirellulales</taxon>
        <taxon>Lacipirellulaceae</taxon>
        <taxon>Posidoniimonas</taxon>
    </lineage>
</organism>
<dbReference type="SUPFAM" id="SSF46785">
    <property type="entry name" value="Winged helix' DNA-binding domain"/>
    <property type="match status" value="1"/>
</dbReference>
<accession>A0A5C5YTK6</accession>
<evidence type="ECO:0000256" key="3">
    <source>
        <dbReference type="ARBA" id="ARBA00023163"/>
    </source>
</evidence>
<evidence type="ECO:0000313" key="5">
    <source>
        <dbReference type="EMBL" id="TWT78342.1"/>
    </source>
</evidence>
<dbReference type="Gene3D" id="1.10.10.10">
    <property type="entry name" value="Winged helix-like DNA-binding domain superfamily/Winged helix DNA-binding domain"/>
    <property type="match status" value="1"/>
</dbReference>
<evidence type="ECO:0000259" key="4">
    <source>
        <dbReference type="PROSITE" id="PS50995"/>
    </source>
</evidence>
<reference evidence="5 6" key="1">
    <citation type="submission" date="2019-02" db="EMBL/GenBank/DDBJ databases">
        <title>Deep-cultivation of Planctomycetes and their phenomic and genomic characterization uncovers novel biology.</title>
        <authorList>
            <person name="Wiegand S."/>
            <person name="Jogler M."/>
            <person name="Boedeker C."/>
            <person name="Pinto D."/>
            <person name="Vollmers J."/>
            <person name="Rivas-Marin E."/>
            <person name="Kohn T."/>
            <person name="Peeters S.H."/>
            <person name="Heuer A."/>
            <person name="Rast P."/>
            <person name="Oberbeckmann S."/>
            <person name="Bunk B."/>
            <person name="Jeske O."/>
            <person name="Meyerdierks A."/>
            <person name="Storesund J.E."/>
            <person name="Kallscheuer N."/>
            <person name="Luecker S."/>
            <person name="Lage O.M."/>
            <person name="Pohl T."/>
            <person name="Merkel B.J."/>
            <person name="Hornburger P."/>
            <person name="Mueller R.-W."/>
            <person name="Bruemmer F."/>
            <person name="Labrenz M."/>
            <person name="Spormann A.M."/>
            <person name="Op Den Camp H."/>
            <person name="Overmann J."/>
            <person name="Amann R."/>
            <person name="Jetten M.S.M."/>
            <person name="Mascher T."/>
            <person name="Medema M.H."/>
            <person name="Devos D.P."/>
            <person name="Kaster A.-K."/>
            <person name="Ovreas L."/>
            <person name="Rohde M."/>
            <person name="Galperin M.Y."/>
            <person name="Jogler C."/>
        </authorList>
    </citation>
    <scope>NUCLEOTIDE SEQUENCE [LARGE SCALE GENOMIC DNA]</scope>
    <source>
        <strain evidence="5 6">Pla123a</strain>
    </source>
</reference>
<keyword evidence="1" id="KW-0805">Transcription regulation</keyword>
<dbReference type="PANTHER" id="PTHR42756:SF1">
    <property type="entry name" value="TRANSCRIPTIONAL REPRESSOR OF EMRAB OPERON"/>
    <property type="match status" value="1"/>
</dbReference>
<dbReference type="InterPro" id="IPR036390">
    <property type="entry name" value="WH_DNA-bd_sf"/>
</dbReference>
<proteinExistence type="predicted"/>
<dbReference type="GO" id="GO:0003677">
    <property type="term" value="F:DNA binding"/>
    <property type="evidence" value="ECO:0007669"/>
    <property type="project" value="UniProtKB-KW"/>
</dbReference>
<sequence>MLQEFGFAPFQVVLLSVLCDREEITQWEVAQRASSDANTVKATLLLLERDGLLVRESHKEDRRGWVVAITVQGRRTQEEFSSVFKPLQDVLLSSLGVGRAEVLLADLHSLNEDMGRWEGR</sequence>
<dbReference type="AlphaFoldDB" id="A0A5C5YTK6"/>
<dbReference type="PROSITE" id="PS01117">
    <property type="entry name" value="HTH_MARR_1"/>
    <property type="match status" value="1"/>
</dbReference>
<dbReference type="RefSeq" id="WP_146584725.1">
    <property type="nucleotide sequence ID" value="NZ_SJPO01000002.1"/>
</dbReference>
<dbReference type="Proteomes" id="UP000318478">
    <property type="component" value="Unassembled WGS sequence"/>
</dbReference>
<dbReference type="OrthoDB" id="4463574at2"/>
<evidence type="ECO:0000256" key="1">
    <source>
        <dbReference type="ARBA" id="ARBA00023015"/>
    </source>
</evidence>
<name>A0A5C5YTK6_9BACT</name>
<dbReference type="InterPro" id="IPR036388">
    <property type="entry name" value="WH-like_DNA-bd_sf"/>
</dbReference>